<dbReference type="AlphaFoldDB" id="A0A6A6QSF0"/>
<feature type="compositionally biased region" description="Polar residues" evidence="1">
    <location>
        <begin position="53"/>
        <end position="71"/>
    </location>
</feature>
<organism evidence="2 3">
    <name type="scientific">Lophium mytilinum</name>
    <dbReference type="NCBI Taxonomy" id="390894"/>
    <lineage>
        <taxon>Eukaryota</taxon>
        <taxon>Fungi</taxon>
        <taxon>Dikarya</taxon>
        <taxon>Ascomycota</taxon>
        <taxon>Pezizomycotina</taxon>
        <taxon>Dothideomycetes</taxon>
        <taxon>Pleosporomycetidae</taxon>
        <taxon>Mytilinidiales</taxon>
        <taxon>Mytilinidiaceae</taxon>
        <taxon>Lophium</taxon>
    </lineage>
</organism>
<protein>
    <submittedName>
        <fullName evidence="2">Uncharacterized protein</fullName>
    </submittedName>
</protein>
<evidence type="ECO:0000256" key="1">
    <source>
        <dbReference type="SAM" id="MobiDB-lite"/>
    </source>
</evidence>
<evidence type="ECO:0000313" key="2">
    <source>
        <dbReference type="EMBL" id="KAF2495341.1"/>
    </source>
</evidence>
<proteinExistence type="predicted"/>
<dbReference type="EMBL" id="MU004189">
    <property type="protein sequence ID" value="KAF2495341.1"/>
    <property type="molecule type" value="Genomic_DNA"/>
</dbReference>
<keyword evidence="3" id="KW-1185">Reference proteome</keyword>
<name>A0A6A6QSF0_9PEZI</name>
<reference evidence="2" key="1">
    <citation type="journal article" date="2020" name="Stud. Mycol.">
        <title>101 Dothideomycetes genomes: a test case for predicting lifestyles and emergence of pathogens.</title>
        <authorList>
            <person name="Haridas S."/>
            <person name="Albert R."/>
            <person name="Binder M."/>
            <person name="Bloem J."/>
            <person name="Labutti K."/>
            <person name="Salamov A."/>
            <person name="Andreopoulos B."/>
            <person name="Baker S."/>
            <person name="Barry K."/>
            <person name="Bills G."/>
            <person name="Bluhm B."/>
            <person name="Cannon C."/>
            <person name="Castanera R."/>
            <person name="Culley D."/>
            <person name="Daum C."/>
            <person name="Ezra D."/>
            <person name="Gonzalez J."/>
            <person name="Henrissat B."/>
            <person name="Kuo A."/>
            <person name="Liang C."/>
            <person name="Lipzen A."/>
            <person name="Lutzoni F."/>
            <person name="Magnuson J."/>
            <person name="Mondo S."/>
            <person name="Nolan M."/>
            <person name="Ohm R."/>
            <person name="Pangilinan J."/>
            <person name="Park H.-J."/>
            <person name="Ramirez L."/>
            <person name="Alfaro M."/>
            <person name="Sun H."/>
            <person name="Tritt A."/>
            <person name="Yoshinaga Y."/>
            <person name="Zwiers L.-H."/>
            <person name="Turgeon B."/>
            <person name="Goodwin S."/>
            <person name="Spatafora J."/>
            <person name="Crous P."/>
            <person name="Grigoriev I."/>
        </authorList>
    </citation>
    <scope>NUCLEOTIDE SEQUENCE</scope>
    <source>
        <strain evidence="2">CBS 269.34</strain>
    </source>
</reference>
<gene>
    <name evidence="2" type="ORF">BU16DRAFT_527201</name>
</gene>
<feature type="compositionally biased region" description="Polar residues" evidence="1">
    <location>
        <begin position="78"/>
        <end position="99"/>
    </location>
</feature>
<evidence type="ECO:0000313" key="3">
    <source>
        <dbReference type="Proteomes" id="UP000799750"/>
    </source>
</evidence>
<sequence>MPNHTQALRQPRASNQAGLADRRIRFLNRVASIPWPPPNVTAIAPHPRLTAQKKLSPTRQSSRCPPHQSASHRLGLSQRKSASSTRPTNAKASDPQGAS</sequence>
<accession>A0A6A6QSF0</accession>
<feature type="region of interest" description="Disordered" evidence="1">
    <location>
        <begin position="33"/>
        <end position="99"/>
    </location>
</feature>
<dbReference type="Proteomes" id="UP000799750">
    <property type="component" value="Unassembled WGS sequence"/>
</dbReference>